<evidence type="ECO:0000256" key="6">
    <source>
        <dbReference type="ARBA" id="ARBA00023157"/>
    </source>
</evidence>
<evidence type="ECO:0000256" key="4">
    <source>
        <dbReference type="ARBA" id="ARBA00022729"/>
    </source>
</evidence>
<proteinExistence type="inferred from homology"/>
<evidence type="ECO:0000313" key="17">
    <source>
        <dbReference type="Proteomes" id="UP001303473"/>
    </source>
</evidence>
<keyword evidence="12" id="KW-0106">Calcium</keyword>
<dbReference type="PANTHER" id="PTHR11742">
    <property type="entry name" value="MANNOSYL-OLIGOSACCHARIDE ALPHA-1,2-MANNOSIDASE-RELATED"/>
    <property type="match status" value="1"/>
</dbReference>
<keyword evidence="8 14" id="KW-0326">Glycosidase</keyword>
<evidence type="ECO:0000256" key="13">
    <source>
        <dbReference type="PIRSR" id="PIRSR601382-3"/>
    </source>
</evidence>
<feature type="disulfide bond" evidence="13">
    <location>
        <begin position="341"/>
        <end position="370"/>
    </location>
</feature>
<evidence type="ECO:0000256" key="14">
    <source>
        <dbReference type="RuleBase" id="RU361193"/>
    </source>
</evidence>
<keyword evidence="7" id="KW-0325">Glycoprotein</keyword>
<evidence type="ECO:0000256" key="8">
    <source>
        <dbReference type="ARBA" id="ARBA00023295"/>
    </source>
</evidence>
<dbReference type="GO" id="GO:0004571">
    <property type="term" value="F:mannosyl-oligosaccharide 1,2-alpha-mannosidase activity"/>
    <property type="evidence" value="ECO:0007669"/>
    <property type="project" value="UniProtKB-EC"/>
</dbReference>
<dbReference type="PRINTS" id="PR00747">
    <property type="entry name" value="GLYHDRLASE47"/>
</dbReference>
<feature type="active site" evidence="11">
    <location>
        <position position="430"/>
    </location>
</feature>
<dbReference type="GO" id="GO:0005783">
    <property type="term" value="C:endoplasmic reticulum"/>
    <property type="evidence" value="ECO:0007669"/>
    <property type="project" value="TreeGrafter"/>
</dbReference>
<evidence type="ECO:0000256" key="5">
    <source>
        <dbReference type="ARBA" id="ARBA00022801"/>
    </source>
</evidence>
<evidence type="ECO:0000256" key="11">
    <source>
        <dbReference type="PIRSR" id="PIRSR601382-1"/>
    </source>
</evidence>
<comment type="caution">
    <text evidence="16">The sequence shown here is derived from an EMBL/GenBank/DDBJ whole genome shotgun (WGS) entry which is preliminary data.</text>
</comment>
<name>A0AAN6NC96_9PEZI</name>
<evidence type="ECO:0000256" key="1">
    <source>
        <dbReference type="ARBA" id="ARBA00001913"/>
    </source>
</evidence>
<accession>A0AAN6NC96</accession>
<dbReference type="EMBL" id="MU853781">
    <property type="protein sequence ID" value="KAK3941603.1"/>
    <property type="molecule type" value="Genomic_DNA"/>
</dbReference>
<dbReference type="GO" id="GO:0005509">
    <property type="term" value="F:calcium ion binding"/>
    <property type="evidence" value="ECO:0007669"/>
    <property type="project" value="InterPro"/>
</dbReference>
<comment type="cofactor">
    <cofactor evidence="1 12">
        <name>Ca(2+)</name>
        <dbReference type="ChEBI" id="CHEBI:29108"/>
    </cofactor>
</comment>
<dbReference type="GO" id="GO:0016020">
    <property type="term" value="C:membrane"/>
    <property type="evidence" value="ECO:0007669"/>
    <property type="project" value="InterPro"/>
</dbReference>
<feature type="active site" description="Proton donor" evidence="11">
    <location>
        <position position="384"/>
    </location>
</feature>
<dbReference type="InterPro" id="IPR036026">
    <property type="entry name" value="Seven-hairpin_glycosidases"/>
</dbReference>
<dbReference type="Gene3D" id="1.50.10.10">
    <property type="match status" value="1"/>
</dbReference>
<dbReference type="GO" id="GO:0036503">
    <property type="term" value="P:ERAD pathway"/>
    <property type="evidence" value="ECO:0007669"/>
    <property type="project" value="UniProtKB-ARBA"/>
</dbReference>
<evidence type="ECO:0000313" key="16">
    <source>
        <dbReference type="EMBL" id="KAK3941603.1"/>
    </source>
</evidence>
<dbReference type="InterPro" id="IPR012341">
    <property type="entry name" value="6hp_glycosidase-like_sf"/>
</dbReference>
<dbReference type="PANTHER" id="PTHR11742:SF101">
    <property type="entry name" value="MANNOSYL-OLIGOSACCHARIDE ALPHA-1,2-MANNOSIDASE 1B"/>
    <property type="match status" value="1"/>
</dbReference>
<feature type="signal peptide" evidence="15">
    <location>
        <begin position="1"/>
        <end position="21"/>
    </location>
</feature>
<sequence length="539" mass="59470">MMYYPLGTTNVLAALLGVASASPHLRQQRDTTHYGPPPPRYVANATRANAVKQTFQISWDGYYKYAFPHDSLLPVTNGWSDDRNGWGASAVDAFSTALVMQNWPVVNEILKFVPTINFDNTTTDISLFETTIRYLGGLLSAYDLMTGPLLGTLNDTADDIPSVLAQAKRLADNLKVAFDTPTGIPDNGVRFGPPRRDGSTTNGLATIGTLVLEWTRLSDLTGDPTYGLLAQKGESYLLRPEPQPLAEPFPGLLGTNVNISNGMFLDGSGGWGGGDDSFYEYLIKMFLYDPVRFAGYKDRWVEAADSSIEFLASHPTTRPDLTFLAMWDNTTLQFVSEHLACFNGGNFILGGLTLNEPKYTQFGLDLVDACHETYVQTATGIGPEVFQWQDDKEPATNSSNNPPPPAGADATFYERAGFWITNGNYVLRPEVLESIYYAYRATGDTKYQDWAWDAYLAINTTTAVGSGYSSINDVNQPGGGGFANFQESFWFAEVLKYSYLIQSEDAAWQVKADHTNQFVFNTECHPIRLASGFERPGYE</sequence>
<comment type="catalytic activity">
    <reaction evidence="10">
        <text>N(4)-(alpha-D-Man-(1-&gt;2)-alpha-D-Man-(1-&gt;2)-alpha-D-Man-(1-&gt;3)-[alpha-D-Man-(1-&gt;2)-alpha-D-Man-(1-&gt;3)-[alpha-D-Man-(1-&gt;2)-alpha-D-Man-(1-&gt;6)]-alpha-D-Man-(1-&gt;6)]-beta-D-Man-(1-&gt;4)-beta-D-GlcNAc-(1-&gt;4)-beta-D-GlcNAc)-L-asparaginyl-[protein] (N-glucan mannose isomer 9A1,2,3B1,2,3) + 4 H2O = N(4)-(alpha-D-Man-(1-&gt;3)-[alpha-D-Man-(1-&gt;3)-[alpha-D-Man-(1-&gt;6)]-alpha-D-Man-(1-&gt;6)]-beta-D-Man-(1-&gt;4)-beta-D-GlcNAc-(1-&gt;4)-beta-D-GlcNAc)-L-asparaginyl-[protein] (N-glucan mannose isomer 5A1,2) + 4 beta-D-mannose</text>
        <dbReference type="Rhea" id="RHEA:56008"/>
        <dbReference type="Rhea" id="RHEA-COMP:14356"/>
        <dbReference type="Rhea" id="RHEA-COMP:14367"/>
        <dbReference type="ChEBI" id="CHEBI:15377"/>
        <dbReference type="ChEBI" id="CHEBI:28563"/>
        <dbReference type="ChEBI" id="CHEBI:59087"/>
        <dbReference type="ChEBI" id="CHEBI:139493"/>
        <dbReference type="EC" id="3.2.1.113"/>
    </reaction>
</comment>
<keyword evidence="12" id="KW-0479">Metal-binding</keyword>
<dbReference type="FunFam" id="1.50.10.10:FF:000047">
    <property type="entry name" value="Mannosyl-oligosaccharide alpha-1,2-mannosidase"/>
    <property type="match status" value="1"/>
</dbReference>
<feature type="binding site" evidence="12">
    <location>
        <position position="522"/>
    </location>
    <ligand>
        <name>Ca(2+)</name>
        <dbReference type="ChEBI" id="CHEBI:29108"/>
    </ligand>
</feature>
<comment type="catalytic activity">
    <reaction evidence="9">
        <text>N(4)-(alpha-D-Man-(1-&gt;2)-alpha-D-Man-(1-&gt;2)-alpha-D-Man-(1-&gt;3)-[alpha-D-Man-(1-&gt;3)-[alpha-D-Man-(1-&gt;2)-alpha-D-Man-(1-&gt;6)]-alpha-D-Man-(1-&gt;6)]-beta-D-Man-(1-&gt;4)-beta-D-GlcNAc-(1-&gt;4)-beta-D-GlcNAc)-L-asparaginyl-[protein] (N-glucan mannose isomer 8A1,2,3B1,3) + 3 H2O = N(4)-(alpha-D-Man-(1-&gt;3)-[alpha-D-Man-(1-&gt;3)-[alpha-D-Man-(1-&gt;6)]-alpha-D-Man-(1-&gt;6)]-beta-D-Man-(1-&gt;4)-beta-D-GlcNAc-(1-&gt;4)-beta-D-GlcNAc)-L-asparaginyl-[protein] (N-glucan mannose isomer 5A1,2) + 3 beta-D-mannose</text>
        <dbReference type="Rhea" id="RHEA:56028"/>
        <dbReference type="Rhea" id="RHEA-COMP:14358"/>
        <dbReference type="Rhea" id="RHEA-COMP:14367"/>
        <dbReference type="ChEBI" id="CHEBI:15377"/>
        <dbReference type="ChEBI" id="CHEBI:28563"/>
        <dbReference type="ChEBI" id="CHEBI:59087"/>
        <dbReference type="ChEBI" id="CHEBI:60628"/>
        <dbReference type="EC" id="3.2.1.113"/>
    </reaction>
</comment>
<dbReference type="Proteomes" id="UP001303473">
    <property type="component" value="Unassembled WGS sequence"/>
</dbReference>
<feature type="active site" description="Proton donor" evidence="11">
    <location>
        <position position="129"/>
    </location>
</feature>
<keyword evidence="6 13" id="KW-1015">Disulfide bond</keyword>
<gene>
    <name evidence="16" type="ORF">QBC46DRAFT_311019</name>
</gene>
<protein>
    <recommendedName>
        <fullName evidence="14">alpha-1,2-Mannosidase</fullName>
        <ecNumber evidence="14">3.2.1.-</ecNumber>
    </recommendedName>
</protein>
<evidence type="ECO:0000256" key="2">
    <source>
        <dbReference type="ARBA" id="ARBA00004922"/>
    </source>
</evidence>
<evidence type="ECO:0000256" key="7">
    <source>
        <dbReference type="ARBA" id="ARBA00023180"/>
    </source>
</evidence>
<dbReference type="InterPro" id="IPR001382">
    <property type="entry name" value="Glyco_hydro_47"/>
</dbReference>
<evidence type="ECO:0000256" key="3">
    <source>
        <dbReference type="ARBA" id="ARBA00007658"/>
    </source>
</evidence>
<dbReference type="InterPro" id="IPR050749">
    <property type="entry name" value="Glycosyl_Hydrolase_47"/>
</dbReference>
<organism evidence="16 17">
    <name type="scientific">Diplogelasinospora grovesii</name>
    <dbReference type="NCBI Taxonomy" id="303347"/>
    <lineage>
        <taxon>Eukaryota</taxon>
        <taxon>Fungi</taxon>
        <taxon>Dikarya</taxon>
        <taxon>Ascomycota</taxon>
        <taxon>Pezizomycotina</taxon>
        <taxon>Sordariomycetes</taxon>
        <taxon>Sordariomycetidae</taxon>
        <taxon>Sordariales</taxon>
        <taxon>Diplogelasinosporaceae</taxon>
        <taxon>Diplogelasinospora</taxon>
    </lineage>
</organism>
<keyword evidence="17" id="KW-1185">Reference proteome</keyword>
<reference evidence="17" key="1">
    <citation type="journal article" date="2023" name="Mol. Phylogenet. Evol.">
        <title>Genome-scale phylogeny and comparative genomics of the fungal order Sordariales.</title>
        <authorList>
            <person name="Hensen N."/>
            <person name="Bonometti L."/>
            <person name="Westerberg I."/>
            <person name="Brannstrom I.O."/>
            <person name="Guillou S."/>
            <person name="Cros-Aarteil S."/>
            <person name="Calhoun S."/>
            <person name="Haridas S."/>
            <person name="Kuo A."/>
            <person name="Mondo S."/>
            <person name="Pangilinan J."/>
            <person name="Riley R."/>
            <person name="LaButti K."/>
            <person name="Andreopoulos B."/>
            <person name="Lipzen A."/>
            <person name="Chen C."/>
            <person name="Yan M."/>
            <person name="Daum C."/>
            <person name="Ng V."/>
            <person name="Clum A."/>
            <person name="Steindorff A."/>
            <person name="Ohm R.A."/>
            <person name="Martin F."/>
            <person name="Silar P."/>
            <person name="Natvig D.O."/>
            <person name="Lalanne C."/>
            <person name="Gautier V."/>
            <person name="Ament-Velasquez S.L."/>
            <person name="Kruys A."/>
            <person name="Hutchinson M.I."/>
            <person name="Powell A.J."/>
            <person name="Barry K."/>
            <person name="Miller A.N."/>
            <person name="Grigoriev I.V."/>
            <person name="Debuchy R."/>
            <person name="Gladieux P."/>
            <person name="Hiltunen Thoren M."/>
            <person name="Johannesson H."/>
        </authorList>
    </citation>
    <scope>NUCLEOTIDE SEQUENCE [LARGE SCALE GENOMIC DNA]</scope>
    <source>
        <strain evidence="17">CBS 340.73</strain>
    </source>
</reference>
<dbReference type="SUPFAM" id="SSF48225">
    <property type="entry name" value="Seven-hairpin glycosidases"/>
    <property type="match status" value="1"/>
</dbReference>
<comment type="pathway">
    <text evidence="2">Protein modification; protein glycosylation.</text>
</comment>
<dbReference type="GO" id="GO:0005975">
    <property type="term" value="P:carbohydrate metabolic process"/>
    <property type="evidence" value="ECO:0007669"/>
    <property type="project" value="InterPro"/>
</dbReference>
<evidence type="ECO:0000256" key="9">
    <source>
        <dbReference type="ARBA" id="ARBA00047669"/>
    </source>
</evidence>
<keyword evidence="5 14" id="KW-0378">Hydrolase</keyword>
<evidence type="ECO:0000256" key="10">
    <source>
        <dbReference type="ARBA" id="ARBA00048605"/>
    </source>
</evidence>
<dbReference type="AlphaFoldDB" id="A0AAN6NC96"/>
<feature type="active site" evidence="11">
    <location>
        <position position="276"/>
    </location>
</feature>
<evidence type="ECO:0000256" key="15">
    <source>
        <dbReference type="SAM" id="SignalP"/>
    </source>
</evidence>
<keyword evidence="4 15" id="KW-0732">Signal</keyword>
<evidence type="ECO:0000256" key="12">
    <source>
        <dbReference type="PIRSR" id="PIRSR601382-2"/>
    </source>
</evidence>
<comment type="similarity">
    <text evidence="3 14">Belongs to the glycosyl hydrolase 47 family.</text>
</comment>
<dbReference type="EC" id="3.2.1.-" evidence="14"/>
<dbReference type="Pfam" id="PF01532">
    <property type="entry name" value="Glyco_hydro_47"/>
    <property type="match status" value="1"/>
</dbReference>
<feature type="chain" id="PRO_5043024015" description="alpha-1,2-Mannosidase" evidence="15">
    <location>
        <begin position="22"/>
        <end position="539"/>
    </location>
</feature>